<dbReference type="RefSeq" id="XP_007915103.1">
    <property type="nucleotide sequence ID" value="XM_007916912.1"/>
</dbReference>
<dbReference type="PANTHER" id="PTHR48022:SF79">
    <property type="entry name" value="LACTOSE PERMEASE, PUTATIVE (AFU_ORTHOLOGUE AFUA_6G01860)-RELATED"/>
    <property type="match status" value="1"/>
</dbReference>
<feature type="domain" description="Major facilitator superfamily (MFS) profile" evidence="8">
    <location>
        <begin position="227"/>
        <end position="466"/>
    </location>
</feature>
<dbReference type="PROSITE" id="PS50850">
    <property type="entry name" value="MFS"/>
    <property type="match status" value="1"/>
</dbReference>
<evidence type="ECO:0000259" key="8">
    <source>
        <dbReference type="PROSITE" id="PS50850"/>
    </source>
</evidence>
<evidence type="ECO:0000256" key="6">
    <source>
        <dbReference type="ARBA" id="ARBA00023136"/>
    </source>
</evidence>
<comment type="subcellular location">
    <subcellularLocation>
        <location evidence="1">Membrane</location>
        <topology evidence="1">Multi-pass membrane protein</topology>
    </subcellularLocation>
</comment>
<keyword evidence="4 7" id="KW-0812">Transmembrane</keyword>
<evidence type="ECO:0000256" key="1">
    <source>
        <dbReference type="ARBA" id="ARBA00004141"/>
    </source>
</evidence>
<feature type="transmembrane region" description="Helical" evidence="7">
    <location>
        <begin position="139"/>
        <end position="158"/>
    </location>
</feature>
<evidence type="ECO:0000313" key="9">
    <source>
        <dbReference type="EMBL" id="EOO00148.1"/>
    </source>
</evidence>
<dbReference type="SUPFAM" id="SSF103473">
    <property type="entry name" value="MFS general substrate transporter"/>
    <property type="match status" value="1"/>
</dbReference>
<feature type="transmembrane region" description="Helical" evidence="7">
    <location>
        <begin position="95"/>
        <end position="119"/>
    </location>
</feature>
<evidence type="ECO:0000256" key="2">
    <source>
        <dbReference type="ARBA" id="ARBA00010992"/>
    </source>
</evidence>
<dbReference type="InterPro" id="IPR050360">
    <property type="entry name" value="MFS_Sugar_Transporters"/>
</dbReference>
<feature type="transmembrane region" description="Helical" evidence="7">
    <location>
        <begin position="227"/>
        <end position="245"/>
    </location>
</feature>
<dbReference type="eggNOG" id="KOG0254">
    <property type="taxonomic scope" value="Eukaryota"/>
</dbReference>
<feature type="transmembrane region" description="Helical" evidence="7">
    <location>
        <begin position="332"/>
        <end position="355"/>
    </location>
</feature>
<evidence type="ECO:0000313" key="10">
    <source>
        <dbReference type="Proteomes" id="UP000014074"/>
    </source>
</evidence>
<organism evidence="9 10">
    <name type="scientific">Phaeoacremonium minimum (strain UCR-PA7)</name>
    <name type="common">Esca disease fungus</name>
    <name type="synonym">Togninia minima</name>
    <dbReference type="NCBI Taxonomy" id="1286976"/>
    <lineage>
        <taxon>Eukaryota</taxon>
        <taxon>Fungi</taxon>
        <taxon>Dikarya</taxon>
        <taxon>Ascomycota</taxon>
        <taxon>Pezizomycotina</taxon>
        <taxon>Sordariomycetes</taxon>
        <taxon>Sordariomycetidae</taxon>
        <taxon>Togniniales</taxon>
        <taxon>Togniniaceae</taxon>
        <taxon>Phaeoacremonium</taxon>
    </lineage>
</organism>
<gene>
    <name evidence="9" type="ORF">UCRPA7_4353</name>
</gene>
<keyword evidence="10" id="KW-1185">Reference proteome</keyword>
<dbReference type="OrthoDB" id="6133115at2759"/>
<dbReference type="FunFam" id="1.20.1250.20:FF:000134">
    <property type="entry name" value="MFS sugar transporter protein"/>
    <property type="match status" value="1"/>
</dbReference>
<keyword evidence="5 7" id="KW-1133">Transmembrane helix</keyword>
<dbReference type="KEGG" id="tmn:UCRPA7_4353"/>
<dbReference type="GO" id="GO:0005351">
    <property type="term" value="F:carbohydrate:proton symporter activity"/>
    <property type="evidence" value="ECO:0007669"/>
    <property type="project" value="TreeGrafter"/>
</dbReference>
<evidence type="ECO:0000256" key="3">
    <source>
        <dbReference type="ARBA" id="ARBA00022448"/>
    </source>
</evidence>
<feature type="transmembrane region" description="Helical" evidence="7">
    <location>
        <begin position="367"/>
        <end position="388"/>
    </location>
</feature>
<accession>R8BLA9</accession>
<evidence type="ECO:0000256" key="4">
    <source>
        <dbReference type="ARBA" id="ARBA00022692"/>
    </source>
</evidence>
<feature type="transmembrane region" description="Helical" evidence="7">
    <location>
        <begin position="50"/>
        <end position="74"/>
    </location>
</feature>
<dbReference type="Gene3D" id="1.20.1250.20">
    <property type="entry name" value="MFS general substrate transporter like domains"/>
    <property type="match status" value="2"/>
</dbReference>
<dbReference type="InterPro" id="IPR020846">
    <property type="entry name" value="MFS_dom"/>
</dbReference>
<evidence type="ECO:0000256" key="7">
    <source>
        <dbReference type="SAM" id="Phobius"/>
    </source>
</evidence>
<dbReference type="PANTHER" id="PTHR48022">
    <property type="entry name" value="PLASTIDIC GLUCOSE TRANSPORTER 4"/>
    <property type="match status" value="1"/>
</dbReference>
<evidence type="ECO:0000256" key="5">
    <source>
        <dbReference type="ARBA" id="ARBA00022989"/>
    </source>
</evidence>
<dbReference type="InterPro" id="IPR036259">
    <property type="entry name" value="MFS_trans_sf"/>
</dbReference>
<keyword evidence="6 7" id="KW-0472">Membrane</keyword>
<protein>
    <submittedName>
        <fullName evidence="9">Putative hexose transport-related protein</fullName>
    </submittedName>
</protein>
<sequence length="466" mass="51340">MPVTRAETENDDGLNKVAAGKITEVQGDSHFYETITAAPLNAWSKTSLQLYAILLVAALNATASGFDGSIFSSINAMTQYQSYFHHKELGATTGIIFMIYTIGNMIGSLFTGPICDFFGRRAGVAYASAKADGELAFRLPLGLQLLPPVFIFVGAILVPESPRWLTMWGKKERAEQILAKYHGGGDINHPIVRLELREFEQSIELQKTSSIWNYWALVNTHNARWRFTMMAFMSFFAQMAGNSVLTYYLPSMYTLLGITSTERRLLLTFMNSIVSCAGAVAGSATNDRIGRRTKLWVGSLVLAGLFAGVTGFSSQFEDKTKTVSTSLSNGGVAFIFLFGAAYSFVYTPLTATYCAEVLANHTRAKGMGIHVIMSNCANLYNTFVTAVALEAIDWRYYLIFVGLNVVYSAVWFIFGVETRGRTLEELDEVFDAKWPPRAALRKAVMVKKDDGHLEGIGGEIDEGRQA</sequence>
<dbReference type="EMBL" id="KB933104">
    <property type="protein sequence ID" value="EOO00148.1"/>
    <property type="molecule type" value="Genomic_DNA"/>
</dbReference>
<name>R8BLA9_PHAM7</name>
<dbReference type="AlphaFoldDB" id="R8BLA9"/>
<reference evidence="10" key="1">
    <citation type="journal article" date="2013" name="Genome Announc.">
        <title>Draft genome sequence of the ascomycete Phaeoacremonium aleophilum strain UCR-PA7, a causal agent of the esca disease complex in grapevines.</title>
        <authorList>
            <person name="Blanco-Ulate B."/>
            <person name="Rolshausen P."/>
            <person name="Cantu D."/>
        </authorList>
    </citation>
    <scope>NUCLEOTIDE SEQUENCE [LARGE SCALE GENOMIC DNA]</scope>
    <source>
        <strain evidence="10">UCR-PA7</strain>
    </source>
</reference>
<dbReference type="HOGENOM" id="CLU_001265_30_13_1"/>
<dbReference type="Pfam" id="PF00083">
    <property type="entry name" value="Sugar_tr"/>
    <property type="match status" value="1"/>
</dbReference>
<feature type="transmembrane region" description="Helical" evidence="7">
    <location>
        <begin position="295"/>
        <end position="312"/>
    </location>
</feature>
<comment type="similarity">
    <text evidence="2">Belongs to the major facilitator superfamily. Sugar transporter (TC 2.A.1.1) family.</text>
</comment>
<feature type="transmembrane region" description="Helical" evidence="7">
    <location>
        <begin position="394"/>
        <end position="414"/>
    </location>
</feature>
<keyword evidence="3" id="KW-0813">Transport</keyword>
<dbReference type="GeneID" id="19324796"/>
<proteinExistence type="inferred from homology"/>
<dbReference type="GO" id="GO:0016020">
    <property type="term" value="C:membrane"/>
    <property type="evidence" value="ECO:0007669"/>
    <property type="project" value="UniProtKB-SubCell"/>
</dbReference>
<dbReference type="InterPro" id="IPR005828">
    <property type="entry name" value="MFS_sugar_transport-like"/>
</dbReference>
<dbReference type="Proteomes" id="UP000014074">
    <property type="component" value="Unassembled WGS sequence"/>
</dbReference>